<dbReference type="Gene3D" id="1.10.10.10">
    <property type="entry name" value="Winged helix-like DNA-binding domain superfamily/Winged helix DNA-binding domain"/>
    <property type="match status" value="1"/>
</dbReference>
<feature type="domain" description="Methylated-DNA-[protein]-cysteine S-methyltransferase DNA binding" evidence="9">
    <location>
        <begin position="87"/>
        <end position="167"/>
    </location>
</feature>
<evidence type="ECO:0000256" key="1">
    <source>
        <dbReference type="ARBA" id="ARBA00001286"/>
    </source>
</evidence>
<dbReference type="PANTHER" id="PTHR10815:SF5">
    <property type="entry name" value="METHYLATED-DNA--PROTEIN-CYSTEINE METHYLTRANSFERASE"/>
    <property type="match status" value="1"/>
</dbReference>
<comment type="catalytic activity">
    <reaction evidence="7 8">
        <text>a 6-O-methyl-2'-deoxyguanosine in DNA + L-cysteinyl-[protein] = S-methyl-L-cysteinyl-[protein] + a 2'-deoxyguanosine in DNA</text>
        <dbReference type="Rhea" id="RHEA:24000"/>
        <dbReference type="Rhea" id="RHEA-COMP:10131"/>
        <dbReference type="Rhea" id="RHEA-COMP:10132"/>
        <dbReference type="Rhea" id="RHEA-COMP:11367"/>
        <dbReference type="Rhea" id="RHEA-COMP:11368"/>
        <dbReference type="ChEBI" id="CHEBI:29950"/>
        <dbReference type="ChEBI" id="CHEBI:82612"/>
        <dbReference type="ChEBI" id="CHEBI:85445"/>
        <dbReference type="ChEBI" id="CHEBI:85448"/>
        <dbReference type="EC" id="2.1.1.63"/>
    </reaction>
</comment>
<evidence type="ECO:0000256" key="2">
    <source>
        <dbReference type="ARBA" id="ARBA00022490"/>
    </source>
</evidence>
<accession>A0ABQ6PWZ6</accession>
<reference evidence="11 12" key="1">
    <citation type="submission" date="2023-08" db="EMBL/GenBank/DDBJ databases">
        <title>Draft genome sequence of Algoriphagus taiwanensis.</title>
        <authorList>
            <person name="Takatani N."/>
            <person name="Hosokawa M."/>
            <person name="Sawabe T."/>
        </authorList>
    </citation>
    <scope>NUCLEOTIDE SEQUENCE [LARGE SCALE GENOMIC DNA]</scope>
    <source>
        <strain evidence="11 12">JCM 19755</strain>
    </source>
</reference>
<dbReference type="Gene3D" id="3.30.160.70">
    <property type="entry name" value="Methylated DNA-protein cysteine methyltransferase domain"/>
    <property type="match status" value="1"/>
</dbReference>
<comment type="subcellular location">
    <subcellularLocation>
        <location evidence="8">Cytoplasm</location>
    </subcellularLocation>
</comment>
<protein>
    <recommendedName>
        <fullName evidence="8">Methylated-DNA--protein-cysteine methyltransferase</fullName>
        <ecNumber evidence="8">2.1.1.63</ecNumber>
    </recommendedName>
    <alternativeName>
        <fullName evidence="8">6-O-methylguanine-DNA methyltransferase</fullName>
        <shortName evidence="8">MGMT</shortName>
    </alternativeName>
    <alternativeName>
        <fullName evidence="8">O-6-methylguanine-DNA-alkyltransferase</fullName>
    </alternativeName>
</protein>
<evidence type="ECO:0000259" key="9">
    <source>
        <dbReference type="Pfam" id="PF01035"/>
    </source>
</evidence>
<dbReference type="SUPFAM" id="SSF53155">
    <property type="entry name" value="Methylated DNA-protein cysteine methyltransferase domain"/>
    <property type="match status" value="1"/>
</dbReference>
<evidence type="ECO:0000313" key="12">
    <source>
        <dbReference type="Proteomes" id="UP001307705"/>
    </source>
</evidence>
<dbReference type="InterPro" id="IPR036217">
    <property type="entry name" value="MethylDNA_cys_MeTrfase_DNAb"/>
</dbReference>
<dbReference type="EMBL" id="BTPE01000002">
    <property type="protein sequence ID" value="GMQ32161.1"/>
    <property type="molecule type" value="Genomic_DNA"/>
</dbReference>
<evidence type="ECO:0000256" key="5">
    <source>
        <dbReference type="ARBA" id="ARBA00022763"/>
    </source>
</evidence>
<dbReference type="Proteomes" id="UP001307705">
    <property type="component" value="Unassembled WGS sequence"/>
</dbReference>
<dbReference type="CDD" id="cd06445">
    <property type="entry name" value="ATase"/>
    <property type="match status" value="1"/>
</dbReference>
<gene>
    <name evidence="11" type="ORF">Ataiwa_04330</name>
</gene>
<dbReference type="SUPFAM" id="SSF46767">
    <property type="entry name" value="Methylated DNA-protein cysteine methyltransferase, C-terminal domain"/>
    <property type="match status" value="1"/>
</dbReference>
<dbReference type="Pfam" id="PF02870">
    <property type="entry name" value="Methyltransf_1N"/>
    <property type="match status" value="1"/>
</dbReference>
<dbReference type="InterPro" id="IPR014048">
    <property type="entry name" value="MethylDNA_cys_MeTrfase_DNA-bd"/>
</dbReference>
<feature type="domain" description="Methylguanine DNA methyltransferase ribonuclease-like" evidence="10">
    <location>
        <begin position="5"/>
        <end position="82"/>
    </location>
</feature>
<keyword evidence="4 8" id="KW-0808">Transferase</keyword>
<comment type="miscellaneous">
    <text evidence="8">This enzyme catalyzes only one turnover and therefore is not strictly catalytic. According to one definition, an enzyme is a biocatalyst that acts repeatedly and over many reaction cycles.</text>
</comment>
<evidence type="ECO:0000256" key="8">
    <source>
        <dbReference type="HAMAP-Rule" id="MF_00772"/>
    </source>
</evidence>
<comment type="caution">
    <text evidence="11">The sequence shown here is derived from an EMBL/GenBank/DDBJ whole genome shotgun (WGS) entry which is preliminary data.</text>
</comment>
<evidence type="ECO:0000259" key="10">
    <source>
        <dbReference type="Pfam" id="PF02870"/>
    </source>
</evidence>
<keyword evidence="2 8" id="KW-0963">Cytoplasm</keyword>
<name>A0ABQ6PWZ6_9BACT</name>
<evidence type="ECO:0000256" key="7">
    <source>
        <dbReference type="ARBA" id="ARBA00049348"/>
    </source>
</evidence>
<dbReference type="InterPro" id="IPR008332">
    <property type="entry name" value="MethylG_MeTrfase_N"/>
</dbReference>
<keyword evidence="6 8" id="KW-0234">DNA repair</keyword>
<dbReference type="RefSeq" id="WP_338226976.1">
    <property type="nucleotide sequence ID" value="NZ_BTPE01000002.1"/>
</dbReference>
<organism evidence="11 12">
    <name type="scientific">Algoriphagus taiwanensis</name>
    <dbReference type="NCBI Taxonomy" id="1445656"/>
    <lineage>
        <taxon>Bacteria</taxon>
        <taxon>Pseudomonadati</taxon>
        <taxon>Bacteroidota</taxon>
        <taxon>Cytophagia</taxon>
        <taxon>Cytophagales</taxon>
        <taxon>Cyclobacteriaceae</taxon>
        <taxon>Algoriphagus</taxon>
    </lineage>
</organism>
<dbReference type="InterPro" id="IPR001497">
    <property type="entry name" value="MethylDNA_cys_MeTrfase_AS"/>
</dbReference>
<evidence type="ECO:0000256" key="6">
    <source>
        <dbReference type="ARBA" id="ARBA00023204"/>
    </source>
</evidence>
<keyword evidence="5 8" id="KW-0227">DNA damage</keyword>
<keyword evidence="12" id="KW-1185">Reference proteome</keyword>
<dbReference type="InterPro" id="IPR036388">
    <property type="entry name" value="WH-like_DNA-bd_sf"/>
</dbReference>
<dbReference type="Pfam" id="PF01035">
    <property type="entry name" value="DNA_binding_1"/>
    <property type="match status" value="1"/>
</dbReference>
<feature type="active site" description="Nucleophile; methyl group acceptor" evidence="8">
    <location>
        <position position="138"/>
    </location>
</feature>
<evidence type="ECO:0000256" key="4">
    <source>
        <dbReference type="ARBA" id="ARBA00022679"/>
    </source>
</evidence>
<proteinExistence type="inferred from homology"/>
<dbReference type="HAMAP" id="MF_00772">
    <property type="entry name" value="OGT"/>
    <property type="match status" value="1"/>
</dbReference>
<sequence length="179" mass="19612">MKKIHTQTFKTPFGDLILGAFDNQLCLCDWKYRKMRKSIDARIQAGLNAEFVEGDSPVFADAINQLKEYFEGKRKTFDLPLLPVGTPFQNQVWKALLQIPFGKTASYLELSQQLGNPDAIRAVASANGANAISIIIPCHRIIGSDGSLVGYAGGLDAKKKLLLLEGVKASADKNQIALF</sequence>
<dbReference type="PANTHER" id="PTHR10815">
    <property type="entry name" value="METHYLATED-DNA--PROTEIN-CYSTEINE METHYLTRANSFERASE"/>
    <property type="match status" value="1"/>
</dbReference>
<evidence type="ECO:0000313" key="11">
    <source>
        <dbReference type="EMBL" id="GMQ32161.1"/>
    </source>
</evidence>
<dbReference type="InterPro" id="IPR036631">
    <property type="entry name" value="MGMT_N_sf"/>
</dbReference>
<dbReference type="NCBIfam" id="TIGR00589">
    <property type="entry name" value="ogt"/>
    <property type="match status" value="1"/>
</dbReference>
<dbReference type="PROSITE" id="PS00374">
    <property type="entry name" value="MGMT"/>
    <property type="match status" value="1"/>
</dbReference>
<dbReference type="EC" id="2.1.1.63" evidence="8"/>
<comment type="similarity">
    <text evidence="8">Belongs to the MGMT family.</text>
</comment>
<keyword evidence="3 8" id="KW-0489">Methyltransferase</keyword>
<dbReference type="InterPro" id="IPR023546">
    <property type="entry name" value="MGMT"/>
</dbReference>
<comment type="catalytic activity">
    <reaction evidence="1 8">
        <text>a 4-O-methyl-thymidine in DNA + L-cysteinyl-[protein] = a thymidine in DNA + S-methyl-L-cysteinyl-[protein]</text>
        <dbReference type="Rhea" id="RHEA:53428"/>
        <dbReference type="Rhea" id="RHEA-COMP:10131"/>
        <dbReference type="Rhea" id="RHEA-COMP:10132"/>
        <dbReference type="Rhea" id="RHEA-COMP:13555"/>
        <dbReference type="Rhea" id="RHEA-COMP:13556"/>
        <dbReference type="ChEBI" id="CHEBI:29950"/>
        <dbReference type="ChEBI" id="CHEBI:82612"/>
        <dbReference type="ChEBI" id="CHEBI:137386"/>
        <dbReference type="ChEBI" id="CHEBI:137387"/>
        <dbReference type="EC" id="2.1.1.63"/>
    </reaction>
</comment>
<evidence type="ECO:0000256" key="3">
    <source>
        <dbReference type="ARBA" id="ARBA00022603"/>
    </source>
</evidence>
<comment type="function">
    <text evidence="8">Involved in the cellular defense against the biological effects of O6-methylguanine (O6-MeG) and O4-methylthymine (O4-MeT) in DNA. Repairs the methylated nucleobase in DNA by stoichiometrically transferring the methyl group to a cysteine residue in the enzyme. This is a suicide reaction: the enzyme is irreversibly inactivated.</text>
</comment>